<name>A0ABQ6IL96_9MICO</name>
<dbReference type="EMBL" id="BSUO01000001">
    <property type="protein sequence ID" value="GMA42347.1"/>
    <property type="molecule type" value="Genomic_DNA"/>
</dbReference>
<evidence type="ECO:0000259" key="4">
    <source>
        <dbReference type="Pfam" id="PF16371"/>
    </source>
</evidence>
<evidence type="ECO:0000313" key="5">
    <source>
        <dbReference type="EMBL" id="GMA37963.1"/>
    </source>
</evidence>
<dbReference type="InterPro" id="IPR029052">
    <property type="entry name" value="Metallo-depent_PP-like"/>
</dbReference>
<dbReference type="InterPro" id="IPR032285">
    <property type="entry name" value="Metallophos_N"/>
</dbReference>
<comment type="caution">
    <text evidence="5">The sequence shown here is derived from an EMBL/GenBank/DDBJ whole genome shotgun (WGS) entry which is preliminary data.</text>
</comment>
<dbReference type="Pfam" id="PF00149">
    <property type="entry name" value="Metallophos"/>
    <property type="match status" value="1"/>
</dbReference>
<dbReference type="InterPro" id="IPR032288">
    <property type="entry name" value="Metallophos_C"/>
</dbReference>
<feature type="chain" id="PRO_5045029990" description="Calcineurin-like phosphoesterase" evidence="1">
    <location>
        <begin position="29"/>
        <end position="619"/>
    </location>
</feature>
<dbReference type="EMBL" id="BSUO01000001">
    <property type="protein sequence ID" value="GMA37963.1"/>
    <property type="molecule type" value="Genomic_DNA"/>
</dbReference>
<feature type="domain" description="Calcineurin-like phosphoesterase C-terminal" evidence="3">
    <location>
        <begin position="403"/>
        <end position="603"/>
    </location>
</feature>
<gene>
    <name evidence="5" type="ORF">GCM10025883_00080</name>
    <name evidence="6" type="ORF">GCM10025883_43920</name>
    <name evidence="7" type="ORF">GCM10025883_45400</name>
</gene>
<evidence type="ECO:0000313" key="7">
    <source>
        <dbReference type="EMBL" id="GMA42495.1"/>
    </source>
</evidence>
<protein>
    <recommendedName>
        <fullName evidence="9">Calcineurin-like phosphoesterase</fullName>
    </recommendedName>
</protein>
<feature type="signal peptide" evidence="1">
    <location>
        <begin position="1"/>
        <end position="28"/>
    </location>
</feature>
<dbReference type="SUPFAM" id="SSF117074">
    <property type="entry name" value="Hypothetical protein PA1324"/>
    <property type="match status" value="1"/>
</dbReference>
<organism evidence="5 8">
    <name type="scientific">Mobilicoccus caccae</name>
    <dbReference type="NCBI Taxonomy" id="1859295"/>
    <lineage>
        <taxon>Bacteria</taxon>
        <taxon>Bacillati</taxon>
        <taxon>Actinomycetota</taxon>
        <taxon>Actinomycetes</taxon>
        <taxon>Micrococcales</taxon>
        <taxon>Dermatophilaceae</taxon>
        <taxon>Mobilicoccus</taxon>
    </lineage>
</organism>
<feature type="domain" description="Calcineurin-like phosphoesterase" evidence="2">
    <location>
        <begin position="215"/>
        <end position="375"/>
    </location>
</feature>
<dbReference type="EMBL" id="BSUO01000003">
    <property type="protein sequence ID" value="GMA42495.1"/>
    <property type="molecule type" value="Genomic_DNA"/>
</dbReference>
<dbReference type="Gene3D" id="2.60.40.10">
    <property type="entry name" value="Immunoglobulins"/>
    <property type="match status" value="2"/>
</dbReference>
<dbReference type="Gene3D" id="3.60.21.10">
    <property type="match status" value="1"/>
</dbReference>
<evidence type="ECO:0000256" key="1">
    <source>
        <dbReference type="SAM" id="SignalP"/>
    </source>
</evidence>
<evidence type="ECO:0000259" key="3">
    <source>
        <dbReference type="Pfam" id="PF16370"/>
    </source>
</evidence>
<accession>A0ABQ6IL96</accession>
<dbReference type="Proteomes" id="UP001157126">
    <property type="component" value="Unassembled WGS sequence"/>
</dbReference>
<reference evidence="5" key="1">
    <citation type="journal article" date="2014" name="Int. J. Syst. Evol. Microbiol.">
        <title>Complete genome of a new Firmicutes species belonging to the dominant human colonic microbiota ('Ruminococcus bicirculans') reveals two chromosomes and a selective capacity to utilize plant glucans.</title>
        <authorList>
            <consortium name="NISC Comparative Sequencing Program"/>
            <person name="Wegmann U."/>
            <person name="Louis P."/>
            <person name="Goesmann A."/>
            <person name="Henrissat B."/>
            <person name="Duncan S.H."/>
            <person name="Flint H.J."/>
        </authorList>
    </citation>
    <scope>NUCLEOTIDE SEQUENCE</scope>
    <source>
        <strain evidence="5">NBRC 113072</strain>
    </source>
</reference>
<dbReference type="InterPro" id="IPR004843">
    <property type="entry name" value="Calcineurin-like_PHP"/>
</dbReference>
<feature type="domain" description="Calcineurin-like phosphoesterase N-terminal" evidence="4">
    <location>
        <begin position="80"/>
        <end position="138"/>
    </location>
</feature>
<dbReference type="PANTHER" id="PTHR43143">
    <property type="entry name" value="METALLOPHOSPHOESTERASE, CALCINEURIN SUPERFAMILY"/>
    <property type="match status" value="1"/>
</dbReference>
<proteinExistence type="predicted"/>
<evidence type="ECO:0008006" key="9">
    <source>
        <dbReference type="Google" id="ProtNLM"/>
    </source>
</evidence>
<dbReference type="Pfam" id="PF16370">
    <property type="entry name" value="MetallophosC"/>
    <property type="match status" value="1"/>
</dbReference>
<dbReference type="SUPFAM" id="SSF56300">
    <property type="entry name" value="Metallo-dependent phosphatases"/>
    <property type="match status" value="1"/>
</dbReference>
<dbReference type="Pfam" id="PF16371">
    <property type="entry name" value="MetallophosN"/>
    <property type="match status" value="1"/>
</dbReference>
<dbReference type="PANTHER" id="PTHR43143:SF6">
    <property type="entry name" value="BLL3016 PROTEIN"/>
    <property type="match status" value="1"/>
</dbReference>
<keyword evidence="1" id="KW-0732">Signal</keyword>
<evidence type="ECO:0000313" key="6">
    <source>
        <dbReference type="EMBL" id="GMA42347.1"/>
    </source>
</evidence>
<dbReference type="InterPro" id="IPR013783">
    <property type="entry name" value="Ig-like_fold"/>
</dbReference>
<evidence type="ECO:0000259" key="2">
    <source>
        <dbReference type="Pfam" id="PF00149"/>
    </source>
</evidence>
<reference evidence="5" key="3">
    <citation type="submission" date="2023-02" db="EMBL/GenBank/DDBJ databases">
        <authorList>
            <person name="Sun Q."/>
            <person name="Mori K."/>
        </authorList>
    </citation>
    <scope>NUCLEOTIDE SEQUENCE</scope>
    <source>
        <strain evidence="5">NBRC 113072</strain>
    </source>
</reference>
<dbReference type="RefSeq" id="WP_284302012.1">
    <property type="nucleotide sequence ID" value="NZ_BSUO01000001.1"/>
</dbReference>
<reference evidence="8" key="2">
    <citation type="journal article" date="2019" name="Int. J. Syst. Evol. Microbiol.">
        <title>The Global Catalogue of Microorganisms (GCM) 10K type strain sequencing project: providing services to taxonomists for standard genome sequencing and annotation.</title>
        <authorList>
            <consortium name="The Broad Institute Genomics Platform"/>
            <consortium name="The Broad Institute Genome Sequencing Center for Infectious Disease"/>
            <person name="Wu L."/>
            <person name="Ma J."/>
        </authorList>
    </citation>
    <scope>NUCLEOTIDE SEQUENCE [LARGE SCALE GENOMIC DNA]</scope>
    <source>
        <strain evidence="8">NBRC 113072</strain>
    </source>
</reference>
<keyword evidence="8" id="KW-1185">Reference proteome</keyword>
<dbReference type="InterPro" id="IPR051918">
    <property type="entry name" value="STPP_CPPED1"/>
</dbReference>
<sequence>MNKASRRVATAILPLVGLALAPVTVSQAASTPPVNPERKAQVVRDDYTGHVQVVRGKAADEKVLTGSVFVDKDKDSVKDRGEKGIAGVTVSNGRDVVTTNADGEYSLPAFDRMTVFVTQPSGYAVPVNEDNIAQFSYNHFPTGSPKLRFGGVPATGALPKAVNFPMVKSKATAKTSQNCAVASDTQGYNLKEVAYAKQGAVRDLVKRTDLGGCGVLLLGDNVGDDLAMNDPTKDIYRQFQGPVRALPGNHDMDFDAKDDEGSLDTHRAQFGPAYFSWDVGNTHMVALDNIRYNGTKPGGKWDNGGYKESLTQEQLDWLKKDLASVPANKLVVINAHAPIMHYRGVGTDNAADLFAVLKSTGRTAENTVMIGGHTHTIENLLPGTKREEWAAKGIAELPFHQIVAGAVSGDWYSGNLDESGLPYAVGIGGNRPGTLTLSLKGNRFVESYKVRQEPWKYRLSLGVNSPTWRDWAPKALAWRADKAADKGARPTMGNLNVITDEDLEGGTWISANFLLGSRDATVEMSVDGRAYQVAELAQPGKGEKTNTGWEFADVQVANANLLSAGGNVPQNSSSVWRATLPKNLSNGTHTATVKGTDRHGRVYTETVRFTVVDERAPVK</sequence>
<evidence type="ECO:0000313" key="8">
    <source>
        <dbReference type="Proteomes" id="UP001157126"/>
    </source>
</evidence>